<proteinExistence type="predicted"/>
<name>A0A6J5RLC4_9CAUD</name>
<evidence type="ECO:0000313" key="1">
    <source>
        <dbReference type="EMBL" id="CAB4195066.1"/>
    </source>
</evidence>
<protein>
    <submittedName>
        <fullName evidence="1">Uncharacterized protein</fullName>
    </submittedName>
</protein>
<reference evidence="1" key="1">
    <citation type="submission" date="2020-05" db="EMBL/GenBank/DDBJ databases">
        <authorList>
            <person name="Chiriac C."/>
            <person name="Salcher M."/>
            <person name="Ghai R."/>
            <person name="Kavagutti S V."/>
        </authorList>
    </citation>
    <scope>NUCLEOTIDE SEQUENCE</scope>
</reference>
<gene>
    <name evidence="1" type="ORF">UFOVP1279_23</name>
</gene>
<accession>A0A6J5RLC4</accession>
<dbReference type="EMBL" id="LR797224">
    <property type="protein sequence ID" value="CAB4195066.1"/>
    <property type="molecule type" value="Genomic_DNA"/>
</dbReference>
<organism evidence="1">
    <name type="scientific">uncultured Caudovirales phage</name>
    <dbReference type="NCBI Taxonomy" id="2100421"/>
    <lineage>
        <taxon>Viruses</taxon>
        <taxon>Duplodnaviria</taxon>
        <taxon>Heunggongvirae</taxon>
        <taxon>Uroviricota</taxon>
        <taxon>Caudoviricetes</taxon>
        <taxon>Peduoviridae</taxon>
        <taxon>Maltschvirus</taxon>
        <taxon>Maltschvirus maltsch</taxon>
    </lineage>
</organism>
<sequence length="71" mass="8272">MTKEIDVYLLWFMERDVWVYSAFLGFDDAWDRFRELAVEGMPAVLDYAANPILISQDAKEVLEDDPRGATR</sequence>